<dbReference type="InterPro" id="IPR019903">
    <property type="entry name" value="RIC_family"/>
</dbReference>
<dbReference type="Pfam" id="PF01814">
    <property type="entry name" value="Hemerythrin"/>
    <property type="match status" value="1"/>
</dbReference>
<keyword evidence="8" id="KW-1185">Reference proteome</keyword>
<keyword evidence="3" id="KW-0479">Metal-binding</keyword>
<dbReference type="Pfam" id="PF04405">
    <property type="entry name" value="ScdA_N"/>
    <property type="match status" value="1"/>
</dbReference>
<comment type="subcellular location">
    <subcellularLocation>
        <location evidence="1">Cytoplasm</location>
    </subcellularLocation>
</comment>
<evidence type="ECO:0000256" key="2">
    <source>
        <dbReference type="ARBA" id="ARBA00022490"/>
    </source>
</evidence>
<protein>
    <submittedName>
        <fullName evidence="7">Iron-sulfur cluster repair di-iron protein</fullName>
    </submittedName>
</protein>
<evidence type="ECO:0000256" key="1">
    <source>
        <dbReference type="ARBA" id="ARBA00004496"/>
    </source>
</evidence>
<reference evidence="7 8" key="1">
    <citation type="journal article" date="2015" name="Int. J. Syst. Evol. Microbiol.">
        <title>Flavisolibacter ginsenosidimutans sp. nov., with ginsenoside-converting activity isolated from soil used for cultivating ginseng.</title>
        <authorList>
            <person name="Zhao Y."/>
            <person name="Liu Q."/>
            <person name="Kang M.S."/>
            <person name="Jin F."/>
            <person name="Yu H."/>
            <person name="Im W.T."/>
        </authorList>
    </citation>
    <scope>NUCLEOTIDE SEQUENCE [LARGE SCALE GENOMIC DNA]</scope>
    <source>
        <strain evidence="7 8">Gsoil 636</strain>
    </source>
</reference>
<dbReference type="NCBIfam" id="TIGR03652">
    <property type="entry name" value="FeS_repair_RIC"/>
    <property type="match status" value="1"/>
</dbReference>
<gene>
    <name evidence="7" type="primary">ric</name>
    <name evidence="7" type="ORF">FSB75_01290</name>
</gene>
<name>A0A5B8UP47_9BACT</name>
<dbReference type="PANTHER" id="PTHR36438:SF1">
    <property type="entry name" value="IRON-SULFUR CLUSTER REPAIR PROTEIN YTFE"/>
    <property type="match status" value="1"/>
</dbReference>
<keyword evidence="2" id="KW-0963">Cytoplasm</keyword>
<feature type="domain" description="Hemerythrin-like" evidence="5">
    <location>
        <begin position="213"/>
        <end position="351"/>
    </location>
</feature>
<evidence type="ECO:0000313" key="8">
    <source>
        <dbReference type="Proteomes" id="UP000321204"/>
    </source>
</evidence>
<dbReference type="OrthoDB" id="9797132at2"/>
<accession>A0A5B8UP47</accession>
<dbReference type="AlphaFoldDB" id="A0A5B8UP47"/>
<dbReference type="GO" id="GO:0046872">
    <property type="term" value="F:metal ion binding"/>
    <property type="evidence" value="ECO:0007669"/>
    <property type="project" value="UniProtKB-KW"/>
</dbReference>
<sequence length="360" mass="41746">MKAEKGEIFEWKKVEDGPEVWKVEIKKTAGETKPGQAVNEKKEEAQTDLFVLNVTLIEPRLKHPTIFKHFDALKEGEAFEILNDHDPKPLYYQLLGERGNIFTWSYIEQGPQWWRVQIKKNDLQNGETVGEIAAKDIRKAEVFKKYGIDFCCGGKKSLKQVCEEKGLDVEIVEAELENPTQPVSSANDYNRWQLDFLADYIYNQHHLYYYNELPVLKGLITKVTQHHGDNHPELKYMYSLFGQLVQELDTHFLREEKVVFPFIKALVQAKRSGSLEALNSQPSLTDPIRIMEVDHEAAGDILDEMQKLSNNYTPPADACNSYQFLYKKLKDLDEDLHQHIHLENNILFPKALKLDKELRS</sequence>
<proteinExistence type="predicted"/>
<evidence type="ECO:0000259" key="6">
    <source>
        <dbReference type="Pfam" id="PF10006"/>
    </source>
</evidence>
<dbReference type="PANTHER" id="PTHR36438">
    <property type="entry name" value="IRON-SULFUR CLUSTER REPAIR PROTEIN YTFE"/>
    <property type="match status" value="1"/>
</dbReference>
<evidence type="ECO:0000256" key="4">
    <source>
        <dbReference type="ARBA" id="ARBA00023004"/>
    </source>
</evidence>
<evidence type="ECO:0000259" key="5">
    <source>
        <dbReference type="Pfam" id="PF01814"/>
    </source>
</evidence>
<keyword evidence="4" id="KW-0408">Iron</keyword>
<dbReference type="EMBL" id="CP042433">
    <property type="protein sequence ID" value="QEC58414.1"/>
    <property type="molecule type" value="Genomic_DNA"/>
</dbReference>
<dbReference type="Gene3D" id="1.20.120.520">
    <property type="entry name" value="nmb1532 protein domain like"/>
    <property type="match status" value="1"/>
</dbReference>
<dbReference type="GO" id="GO:0005737">
    <property type="term" value="C:cytoplasm"/>
    <property type="evidence" value="ECO:0007669"/>
    <property type="project" value="UniProtKB-SubCell"/>
</dbReference>
<dbReference type="InterPro" id="IPR012312">
    <property type="entry name" value="Hemerythrin-like"/>
</dbReference>
<dbReference type="KEGG" id="fgg:FSB75_01290"/>
<organism evidence="7 8">
    <name type="scientific">Flavisolibacter ginsenosidimutans</name>
    <dbReference type="NCBI Taxonomy" id="661481"/>
    <lineage>
        <taxon>Bacteria</taxon>
        <taxon>Pseudomonadati</taxon>
        <taxon>Bacteroidota</taxon>
        <taxon>Chitinophagia</taxon>
        <taxon>Chitinophagales</taxon>
        <taxon>Chitinophagaceae</taxon>
        <taxon>Flavisolibacter</taxon>
    </lineage>
</organism>
<dbReference type="Proteomes" id="UP000321204">
    <property type="component" value="Chromosome"/>
</dbReference>
<dbReference type="InterPro" id="IPR018720">
    <property type="entry name" value="DUF2249"/>
</dbReference>
<evidence type="ECO:0000313" key="7">
    <source>
        <dbReference type="EMBL" id="QEC58414.1"/>
    </source>
</evidence>
<dbReference type="Pfam" id="PF10006">
    <property type="entry name" value="DUF2249"/>
    <property type="match status" value="1"/>
</dbReference>
<feature type="domain" description="DUF2249" evidence="6">
    <location>
        <begin position="52"/>
        <end position="120"/>
    </location>
</feature>
<evidence type="ECO:0000256" key="3">
    <source>
        <dbReference type="ARBA" id="ARBA00022723"/>
    </source>
</evidence>